<gene>
    <name evidence="1" type="ORF">SAMN04488134_10154</name>
</gene>
<organism evidence="1 2">
    <name type="scientific">Amphibacillus marinus</name>
    <dbReference type="NCBI Taxonomy" id="872970"/>
    <lineage>
        <taxon>Bacteria</taxon>
        <taxon>Bacillati</taxon>
        <taxon>Bacillota</taxon>
        <taxon>Bacilli</taxon>
        <taxon>Bacillales</taxon>
        <taxon>Bacillaceae</taxon>
        <taxon>Amphibacillus</taxon>
    </lineage>
</organism>
<name>A0A1H8GG00_9BACI</name>
<dbReference type="RefSeq" id="WP_091493410.1">
    <property type="nucleotide sequence ID" value="NZ_FODJ01000001.1"/>
</dbReference>
<dbReference type="Gene3D" id="1.20.120.1450">
    <property type="match status" value="1"/>
</dbReference>
<dbReference type="Proteomes" id="UP000199300">
    <property type="component" value="Unassembled WGS sequence"/>
</dbReference>
<reference evidence="1 2" key="1">
    <citation type="submission" date="2016-10" db="EMBL/GenBank/DDBJ databases">
        <authorList>
            <person name="de Groot N.N."/>
        </authorList>
    </citation>
    <scope>NUCLEOTIDE SEQUENCE [LARGE SCALE GENOMIC DNA]</scope>
    <source>
        <strain evidence="1 2">CGMCC 1.10434</strain>
    </source>
</reference>
<keyword evidence="2" id="KW-1185">Reference proteome</keyword>
<evidence type="ECO:0000313" key="2">
    <source>
        <dbReference type="Proteomes" id="UP000199300"/>
    </source>
</evidence>
<sequence length="228" mass="26495">MSIKATVITRLEQELNGTNALLDVNYLDHLYGLLDYYLAFTKRNYWTETKRVDCLVAICLVQLSLHIHSQLTNVATMEDAAYLLEADLFSSRYYAILVKENEFNLLNKISLAIKQQNASQIRLNLLDIKANKALFILAWFNQQTWLAITLINTFQPFERQRSMIEALWVQQLTNERLKLTADQKEKYSLSQACKPIAMNVAFLIREIDHLLLTSKLSFDNLWHAVHNL</sequence>
<dbReference type="AlphaFoldDB" id="A0A1H8GG00"/>
<dbReference type="STRING" id="872970.SAMN04488134_10154"/>
<proteinExistence type="predicted"/>
<dbReference type="OrthoDB" id="2417886at2"/>
<accession>A0A1H8GG00</accession>
<evidence type="ECO:0000313" key="1">
    <source>
        <dbReference type="EMBL" id="SEN42705.1"/>
    </source>
</evidence>
<dbReference type="GO" id="GO:0009234">
    <property type="term" value="P:menaquinone biosynthetic process"/>
    <property type="evidence" value="ECO:0007669"/>
    <property type="project" value="InterPro"/>
</dbReference>
<protein>
    <submittedName>
        <fullName evidence="1">Heptaprenyl diphosphate synthase (HEPPP synthase) subunit 1</fullName>
    </submittedName>
</protein>
<dbReference type="EMBL" id="FODJ01000001">
    <property type="protein sequence ID" value="SEN42705.1"/>
    <property type="molecule type" value="Genomic_DNA"/>
</dbReference>